<gene>
    <name evidence="4" type="ORF">ACFPME_06565</name>
</gene>
<evidence type="ECO:0000313" key="4">
    <source>
        <dbReference type="EMBL" id="MFC5436211.1"/>
    </source>
</evidence>
<dbReference type="InterPro" id="IPR011990">
    <property type="entry name" value="TPR-like_helical_dom_sf"/>
</dbReference>
<accession>A0ABW0JKD9</accession>
<dbReference type="PANTHER" id="PTHR44858:SF1">
    <property type="entry name" value="UDP-N-ACETYLGLUCOSAMINE--PEPTIDE N-ACETYLGLUCOSAMINYLTRANSFERASE SPINDLY-RELATED"/>
    <property type="match status" value="1"/>
</dbReference>
<name>A0ABW0JKD9_9GAMM</name>
<dbReference type="PROSITE" id="PS50005">
    <property type="entry name" value="TPR"/>
    <property type="match status" value="2"/>
</dbReference>
<proteinExistence type="predicted"/>
<dbReference type="InterPro" id="IPR027417">
    <property type="entry name" value="P-loop_NTPase"/>
</dbReference>
<dbReference type="RefSeq" id="WP_377303325.1">
    <property type="nucleotide sequence ID" value="NZ_JBHSMK010000003.1"/>
</dbReference>
<evidence type="ECO:0000256" key="2">
    <source>
        <dbReference type="ARBA" id="ARBA00022803"/>
    </source>
</evidence>
<dbReference type="SUPFAM" id="SSF52540">
    <property type="entry name" value="P-loop containing nucleoside triphosphate hydrolases"/>
    <property type="match status" value="1"/>
</dbReference>
<dbReference type="PANTHER" id="PTHR44858">
    <property type="entry name" value="TETRATRICOPEPTIDE REPEAT PROTEIN 6"/>
    <property type="match status" value="1"/>
</dbReference>
<dbReference type="Proteomes" id="UP001596013">
    <property type="component" value="Unassembled WGS sequence"/>
</dbReference>
<dbReference type="InterPro" id="IPR019734">
    <property type="entry name" value="TPR_rpt"/>
</dbReference>
<comment type="caution">
    <text evidence="4">The sequence shown here is derived from an EMBL/GenBank/DDBJ whole genome shotgun (WGS) entry which is preliminary data.</text>
</comment>
<keyword evidence="2 3" id="KW-0802">TPR repeat</keyword>
<dbReference type="EMBL" id="JBHSMK010000003">
    <property type="protein sequence ID" value="MFC5436211.1"/>
    <property type="molecule type" value="Genomic_DNA"/>
</dbReference>
<keyword evidence="5" id="KW-1185">Reference proteome</keyword>
<dbReference type="Pfam" id="PF14559">
    <property type="entry name" value="TPR_19"/>
    <property type="match status" value="2"/>
</dbReference>
<keyword evidence="1" id="KW-0677">Repeat</keyword>
<reference evidence="5" key="1">
    <citation type="journal article" date="2019" name="Int. J. Syst. Evol. Microbiol.">
        <title>The Global Catalogue of Microorganisms (GCM) 10K type strain sequencing project: providing services to taxonomists for standard genome sequencing and annotation.</title>
        <authorList>
            <consortium name="The Broad Institute Genomics Platform"/>
            <consortium name="The Broad Institute Genome Sequencing Center for Infectious Disease"/>
            <person name="Wu L."/>
            <person name="Ma J."/>
        </authorList>
    </citation>
    <scope>NUCLEOTIDE SEQUENCE [LARGE SCALE GENOMIC DNA]</scope>
    <source>
        <strain evidence="5">JCM 17130</strain>
    </source>
</reference>
<dbReference type="Gene3D" id="3.40.50.300">
    <property type="entry name" value="P-loop containing nucleotide triphosphate hydrolases"/>
    <property type="match status" value="1"/>
</dbReference>
<dbReference type="SUPFAM" id="SSF48452">
    <property type="entry name" value="TPR-like"/>
    <property type="match status" value="1"/>
</dbReference>
<dbReference type="InterPro" id="IPR050498">
    <property type="entry name" value="Ycf3"/>
</dbReference>
<feature type="repeat" description="TPR" evidence="3">
    <location>
        <begin position="55"/>
        <end position="88"/>
    </location>
</feature>
<evidence type="ECO:0000256" key="3">
    <source>
        <dbReference type="PROSITE-ProRule" id="PRU00339"/>
    </source>
</evidence>
<protein>
    <submittedName>
        <fullName evidence="4">Tetratricopeptide repeat-containing sulfotransferase family protein</fullName>
    </submittedName>
</protein>
<organism evidence="4 5">
    <name type="scientific">Rhodanobacter umsongensis</name>
    <dbReference type="NCBI Taxonomy" id="633153"/>
    <lineage>
        <taxon>Bacteria</taxon>
        <taxon>Pseudomonadati</taxon>
        <taxon>Pseudomonadota</taxon>
        <taxon>Gammaproteobacteria</taxon>
        <taxon>Lysobacterales</taxon>
        <taxon>Rhodanobacteraceae</taxon>
        <taxon>Rhodanobacter</taxon>
    </lineage>
</organism>
<sequence length="532" mass="58556">MTARHAHPLMQGRAVGLSPAAGTLLEAAAAALDRQDPAAAAVALDRVLALEPDCAEALRMRGLMQHLRGDYRAALALLRQAHDLRPGDALIRMNLATSLYASGDAEAAVAWLRRACAMVPDFAPAWFNLGKMYMLQGRPAGAITALQRTLDVDPEHVSARIVLAQAQASLGMAALASANYREVLHRQPGQPSAWFGLANLDVERFTEVDVAQLQQQLRLPQASIAARVSLGFALVRALEDQHDPRSALRALHKANALQQRQLNWNAMLASARVDEVVRAFPEPIQATDPLLGDGVIFIVALPQSGSLLTEQILASHPQAVAAAEGTDLGQILDAESARRRQPFPRWVGSATAADWSRLGHAYLARIEGRRGHLSHYVDRNTANWQLVGAALAMLPGARVVNSRREAFESCFACYRQLFVSGNEFSYDLDHMVGYWRDYDRLSRHWQRLFPARLLEHDYESWLVDPEVRVRRLLAFCGLPFDANCIRPARAADDAHSPGGISTEQLLRRDSARSAWYGDSLQRLRALLGTVAR</sequence>
<evidence type="ECO:0000313" key="5">
    <source>
        <dbReference type="Proteomes" id="UP001596013"/>
    </source>
</evidence>
<dbReference type="Pfam" id="PF13469">
    <property type="entry name" value="Sulfotransfer_3"/>
    <property type="match status" value="1"/>
</dbReference>
<dbReference type="Gene3D" id="1.25.40.10">
    <property type="entry name" value="Tetratricopeptide repeat domain"/>
    <property type="match status" value="2"/>
</dbReference>
<evidence type="ECO:0000256" key="1">
    <source>
        <dbReference type="ARBA" id="ARBA00022737"/>
    </source>
</evidence>
<feature type="repeat" description="TPR" evidence="3">
    <location>
        <begin position="123"/>
        <end position="156"/>
    </location>
</feature>
<dbReference type="SMART" id="SM00028">
    <property type="entry name" value="TPR"/>
    <property type="match status" value="5"/>
</dbReference>